<proteinExistence type="inferred from homology"/>
<feature type="transmembrane region" description="Helical" evidence="5">
    <location>
        <begin position="203"/>
        <end position="224"/>
    </location>
</feature>
<feature type="transmembrane region" description="Helical" evidence="5">
    <location>
        <begin position="445"/>
        <end position="474"/>
    </location>
</feature>
<evidence type="ECO:0000256" key="3">
    <source>
        <dbReference type="ARBA" id="ARBA00022989"/>
    </source>
</evidence>
<keyword evidence="5" id="KW-0520">NAD</keyword>
<keyword evidence="5" id="KW-1003">Cell membrane</keyword>
<feature type="transmembrane region" description="Helical" evidence="5">
    <location>
        <begin position="94"/>
        <end position="113"/>
    </location>
</feature>
<feature type="domain" description="NADH:quinone oxidoreductase/Mrp antiporter transmembrane" evidence="7">
    <location>
        <begin position="167"/>
        <end position="465"/>
    </location>
</feature>
<evidence type="ECO:0000313" key="8">
    <source>
        <dbReference type="EMBL" id="GAA4709332.1"/>
    </source>
</evidence>
<organism evidence="8 9">
    <name type="scientific">Pedococcus ginsenosidimutans</name>
    <dbReference type="NCBI Taxonomy" id="490570"/>
    <lineage>
        <taxon>Bacteria</taxon>
        <taxon>Bacillati</taxon>
        <taxon>Actinomycetota</taxon>
        <taxon>Actinomycetes</taxon>
        <taxon>Micrococcales</taxon>
        <taxon>Intrasporangiaceae</taxon>
        <taxon>Pedococcus</taxon>
    </lineage>
</organism>
<dbReference type="EMBL" id="BAABLO010000001">
    <property type="protein sequence ID" value="GAA4709332.1"/>
    <property type="molecule type" value="Genomic_DNA"/>
</dbReference>
<evidence type="ECO:0000256" key="1">
    <source>
        <dbReference type="ARBA" id="ARBA00004127"/>
    </source>
</evidence>
<feature type="transmembrane region" description="Helical" evidence="5">
    <location>
        <begin position="253"/>
        <end position="273"/>
    </location>
</feature>
<keyword evidence="2 5" id="KW-0812">Transmembrane</keyword>
<dbReference type="RefSeq" id="WP_345500502.1">
    <property type="nucleotide sequence ID" value="NZ_BAABLO010000001.1"/>
</dbReference>
<dbReference type="InterPro" id="IPR001750">
    <property type="entry name" value="ND/Mrp_TM"/>
</dbReference>
<feature type="transmembrane region" description="Helical" evidence="5">
    <location>
        <begin position="412"/>
        <end position="433"/>
    </location>
</feature>
<evidence type="ECO:0000256" key="4">
    <source>
        <dbReference type="ARBA" id="ARBA00023136"/>
    </source>
</evidence>
<evidence type="ECO:0000259" key="7">
    <source>
        <dbReference type="Pfam" id="PF00361"/>
    </source>
</evidence>
<comment type="subcellular location">
    <subcellularLocation>
        <location evidence="5">Cell membrane</location>
        <topology evidence="5">Multi-pass membrane protein</topology>
    </subcellularLocation>
    <subcellularLocation>
        <location evidence="1">Endomembrane system</location>
        <topology evidence="1">Multi-pass membrane protein</topology>
    </subcellularLocation>
    <subcellularLocation>
        <location evidence="6">Membrane</location>
        <topology evidence="6">Multi-pass membrane protein</topology>
    </subcellularLocation>
</comment>
<comment type="caution">
    <text evidence="8">The sequence shown here is derived from an EMBL/GenBank/DDBJ whole genome shotgun (WGS) entry which is preliminary data.</text>
</comment>
<evidence type="ECO:0000256" key="2">
    <source>
        <dbReference type="ARBA" id="ARBA00022692"/>
    </source>
</evidence>
<comment type="catalytic activity">
    <reaction evidence="5">
        <text>a quinone + NADH + 5 H(+)(in) = a quinol + NAD(+) + 4 H(+)(out)</text>
        <dbReference type="Rhea" id="RHEA:57888"/>
        <dbReference type="ChEBI" id="CHEBI:15378"/>
        <dbReference type="ChEBI" id="CHEBI:24646"/>
        <dbReference type="ChEBI" id="CHEBI:57540"/>
        <dbReference type="ChEBI" id="CHEBI:57945"/>
        <dbReference type="ChEBI" id="CHEBI:132124"/>
    </reaction>
</comment>
<comment type="similarity">
    <text evidence="5">Belongs to the complex I subunit 2 family.</text>
</comment>
<comment type="function">
    <text evidence="5">NDH-1 shuttles electrons from NADH, via FMN and iron-sulfur (Fe-S) centers, to quinones in the respiratory chain. The immediate electron acceptor for the enzyme in this species is believed to be a menaquinone. Couples the redox reaction to proton translocation (for every two electrons transferred, four hydrogen ions are translocated across the cytoplasmic membrane), and thus conserves the redox energy in a proton gradient.</text>
</comment>
<keyword evidence="5" id="KW-0813">Transport</keyword>
<keyword evidence="9" id="KW-1185">Reference proteome</keyword>
<feature type="transmembrane region" description="Helical" evidence="5">
    <location>
        <begin position="344"/>
        <end position="363"/>
    </location>
</feature>
<reference evidence="9" key="1">
    <citation type="journal article" date="2019" name="Int. J. Syst. Evol. Microbiol.">
        <title>The Global Catalogue of Microorganisms (GCM) 10K type strain sequencing project: providing services to taxonomists for standard genome sequencing and annotation.</title>
        <authorList>
            <consortium name="The Broad Institute Genomics Platform"/>
            <consortium name="The Broad Institute Genome Sequencing Center for Infectious Disease"/>
            <person name="Wu L."/>
            <person name="Ma J."/>
        </authorList>
    </citation>
    <scope>NUCLEOTIDE SEQUENCE [LARGE SCALE GENOMIC DNA]</scope>
    <source>
        <strain evidence="9">JCM 18961</strain>
    </source>
</reference>
<keyword evidence="5" id="KW-0874">Quinone</keyword>
<comment type="subunit">
    <text evidence="5">NDH-1 is composed of 14 different subunits. Subunits NuoA, H, J, K, L, M, N constitute the membrane sector of the complex.</text>
</comment>
<gene>
    <name evidence="5 8" type="primary">nuoN</name>
    <name evidence="8" type="ORF">GCM10025782_01710</name>
</gene>
<feature type="transmembrane region" description="Helical" evidence="5">
    <location>
        <begin position="53"/>
        <end position="74"/>
    </location>
</feature>
<feature type="transmembrane region" description="Helical" evidence="5">
    <location>
        <begin position="150"/>
        <end position="167"/>
    </location>
</feature>
<dbReference type="PANTHER" id="PTHR22773">
    <property type="entry name" value="NADH DEHYDROGENASE"/>
    <property type="match status" value="1"/>
</dbReference>
<dbReference type="Proteomes" id="UP001500556">
    <property type="component" value="Unassembled WGS sequence"/>
</dbReference>
<dbReference type="EC" id="7.1.1.-" evidence="5"/>
<feature type="transmembrane region" description="Helical" evidence="5">
    <location>
        <begin position="494"/>
        <end position="515"/>
    </location>
</feature>
<feature type="transmembrane region" description="Helical" evidence="5">
    <location>
        <begin position="285"/>
        <end position="306"/>
    </location>
</feature>
<dbReference type="Pfam" id="PF00361">
    <property type="entry name" value="Proton_antipo_M"/>
    <property type="match status" value="1"/>
</dbReference>
<evidence type="ECO:0000256" key="5">
    <source>
        <dbReference type="HAMAP-Rule" id="MF_00445"/>
    </source>
</evidence>
<dbReference type="NCBIfam" id="TIGR01770">
    <property type="entry name" value="NDH_I_N"/>
    <property type="match status" value="1"/>
</dbReference>
<evidence type="ECO:0000256" key="6">
    <source>
        <dbReference type="RuleBase" id="RU000320"/>
    </source>
</evidence>
<dbReference type="InterPro" id="IPR010096">
    <property type="entry name" value="NADH-Q_OxRdtase_suN/2"/>
</dbReference>
<feature type="transmembrane region" description="Helical" evidence="5">
    <location>
        <begin position="318"/>
        <end position="338"/>
    </location>
</feature>
<name>A0ABP8XJI7_9MICO</name>
<sequence>MPAVTVLAAPMVPAAFKAADVNYGAIAPMLIVVAGALIGVLVEAFAPRRARHTAQVALALVTLVAAFVVLVAVSTDAANRGGTLAQAVIIDGPALFLQGAILLMSVLGILTMAEKFGGQGSDAFTPMGAAVPGSPHEAAALRAGLATSEVFPLTLFAVVGMMLFPAAGDLLTMFVALEVLSLPLYLMCGLARRRRLLSQEASLKYFLLGAFSSAFFLFGAALLYGYAGSIYIADIATAVSGASANLEGLLLPGVVFVLVGLLFKVGAVPFHSWTPDVYQGAPTPVTGFMAACTKVAAFGAILRIVYVGIEANRWDWRGGVIAVAALTMVVGAVLSVTQTDVKRLLAYSSIAHAGFILVAVLSFDRTGVAGTLFYLVAYGFMTIAGFAIVSMVRQGGSEASHLSQWAGLGRNHPVVAGVFAFLLLAFAGIPLTSGFTAKFAAFSPAVAFGGTSGVALVVIGVLCSVITAFVYVRLIVLMYFTEAPAGEAVVAESASAYTTIAITVGTLVTLVLGVLPSQVLDLAERSSQFLLK</sequence>
<feature type="transmembrane region" description="Helical" evidence="5">
    <location>
        <begin position="28"/>
        <end position="46"/>
    </location>
</feature>
<keyword evidence="3 5" id="KW-1133">Transmembrane helix</keyword>
<dbReference type="NCBIfam" id="NF004441">
    <property type="entry name" value="PRK05777.1-4"/>
    <property type="match status" value="1"/>
</dbReference>
<evidence type="ECO:0000313" key="9">
    <source>
        <dbReference type="Proteomes" id="UP001500556"/>
    </source>
</evidence>
<feature type="transmembrane region" description="Helical" evidence="5">
    <location>
        <begin position="372"/>
        <end position="392"/>
    </location>
</feature>
<accession>A0ABP8XJI7</accession>
<protein>
    <recommendedName>
        <fullName evidence="5">NADH-quinone oxidoreductase subunit N</fullName>
        <ecNumber evidence="5">7.1.1.-</ecNumber>
    </recommendedName>
    <alternativeName>
        <fullName evidence="5">NADH dehydrogenase I subunit N</fullName>
    </alternativeName>
    <alternativeName>
        <fullName evidence="5">NDH-1 subunit N</fullName>
    </alternativeName>
</protein>
<keyword evidence="4 5" id="KW-0472">Membrane</keyword>
<keyword evidence="5" id="KW-1278">Translocase</keyword>
<dbReference type="HAMAP" id="MF_00445">
    <property type="entry name" value="NDH1_NuoN_1"/>
    <property type="match status" value="1"/>
</dbReference>